<comment type="caution">
    <text evidence="2">The sequence shown here is derived from an EMBL/GenBank/DDBJ whole genome shotgun (WGS) entry which is preliminary data.</text>
</comment>
<accession>A0A968GDX7</accession>
<name>A0A968GDX7_9SPIO</name>
<feature type="transmembrane region" description="Helical" evidence="1">
    <location>
        <begin position="21"/>
        <end position="42"/>
    </location>
</feature>
<dbReference type="Proteomes" id="UP000752013">
    <property type="component" value="Unassembled WGS sequence"/>
</dbReference>
<reference evidence="2" key="1">
    <citation type="submission" date="2020-03" db="EMBL/GenBank/DDBJ databases">
        <title>Spirochaetal bacteria isolated from arthropods constitute a novel genus Entomospira genus novum within the order Spirochaetales.</title>
        <authorList>
            <person name="Grana-Miraglia L."/>
            <person name="Sikutova S."/>
            <person name="Fingerle V."/>
            <person name="Sing A."/>
            <person name="Castillo-Ramirez S."/>
            <person name="Margos G."/>
            <person name="Rudolf I."/>
        </authorList>
    </citation>
    <scope>NUCLEOTIDE SEQUENCE</scope>
    <source>
        <strain evidence="2">BR208</strain>
    </source>
</reference>
<protein>
    <submittedName>
        <fullName evidence="2">Uncharacterized protein</fullName>
    </submittedName>
</protein>
<proteinExistence type="predicted"/>
<evidence type="ECO:0000256" key="1">
    <source>
        <dbReference type="SAM" id="Phobius"/>
    </source>
</evidence>
<sequence>MKKESRTLRSQNPFVLWISHINFKILITASSIVIILALISYYNPLQFKKDSGYTSFGNYDYQRIPSTANKDNYYYIYIEASQFGYMRARRASKIAAADLASRLGYSDASLLTVKKKNPPDKPAIIIAKVYLYESRRDNPPPRFKPKFNAKQFIDKERYPIFLENLNIEELQNY</sequence>
<evidence type="ECO:0000313" key="3">
    <source>
        <dbReference type="Proteomes" id="UP000752013"/>
    </source>
</evidence>
<keyword evidence="1" id="KW-0472">Membrane</keyword>
<dbReference type="RefSeq" id="WP_167703897.1">
    <property type="nucleotide sequence ID" value="NZ_CP118168.1"/>
</dbReference>
<keyword evidence="1" id="KW-1133">Transmembrane helix</keyword>
<gene>
    <name evidence="2" type="ORF">HCT46_06120</name>
</gene>
<keyword evidence="3" id="KW-1185">Reference proteome</keyword>
<dbReference type="EMBL" id="JAATLK010000001">
    <property type="protein sequence ID" value="NIZ47484.1"/>
    <property type="molecule type" value="Genomic_DNA"/>
</dbReference>
<dbReference type="AlphaFoldDB" id="A0A968GDX7"/>
<organism evidence="2 3">
    <name type="scientific">Entomospira nematocerorum</name>
    <dbReference type="NCBI Taxonomy" id="2719987"/>
    <lineage>
        <taxon>Bacteria</taxon>
        <taxon>Pseudomonadati</taxon>
        <taxon>Spirochaetota</taxon>
        <taxon>Spirochaetia</taxon>
        <taxon>Spirochaetales</taxon>
        <taxon>Spirochaetaceae</taxon>
        <taxon>Entomospira</taxon>
    </lineage>
</organism>
<keyword evidence="1" id="KW-0812">Transmembrane</keyword>
<evidence type="ECO:0000313" key="2">
    <source>
        <dbReference type="EMBL" id="NIZ47484.1"/>
    </source>
</evidence>